<dbReference type="NCBIfam" id="TIGR04387">
    <property type="entry name" value="capsid_maj_N4"/>
    <property type="match status" value="1"/>
</dbReference>
<dbReference type="EMBL" id="MT141538">
    <property type="protein sequence ID" value="QJA65418.1"/>
    <property type="molecule type" value="Genomic_DNA"/>
</dbReference>
<dbReference type="AlphaFoldDB" id="A0A6M3Y4X9"/>
<protein>
    <submittedName>
        <fullName evidence="2">Putative capsid protein</fullName>
    </submittedName>
</protein>
<sequence>MAVTTRGSGWGGASTNQSELLVAYIQGELDVLEPQLQYARLGVRRDAPKGFDRILFPQTNQLPVKINASIEAALGGSVWGAGASILSTDSASNAPVSSSFGVVAITEGTNPTAVTWGATAYSSGPYQFGILVGVSDLLVHNSAIEVVDSASKQVRLALARLIDTAIQTVVNAGSNGVIYAGGRTTRATLAAGDTLTQDLMNKAYRNLASANAAGLKPFEGKYYVAVIHPFAEADLMNNTTTGGFNDVGRYTSVDDLRAGAMGDFRGIRYLRSAWQNYFNSTVDVFPTTVLGDESFGWGFFQAPQAILTNTADSYNALNLYTSIGGKVALGITRFEDSLGTQRIQRVESAVSS</sequence>
<evidence type="ECO:0000313" key="2">
    <source>
        <dbReference type="EMBL" id="QJI05133.1"/>
    </source>
</evidence>
<accession>A0A6M3Y4X9</accession>
<dbReference type="Pfam" id="PF25209">
    <property type="entry name" value="Phage_capsid_4"/>
    <property type="match status" value="1"/>
</dbReference>
<name>A0A6M3Y4X9_9ZZZZ</name>
<dbReference type="EMBL" id="MT145195">
    <property type="protein sequence ID" value="QJI05133.1"/>
    <property type="molecule type" value="Genomic_DNA"/>
</dbReference>
<evidence type="ECO:0000313" key="1">
    <source>
        <dbReference type="EMBL" id="QJA65418.1"/>
    </source>
</evidence>
<gene>
    <name evidence="2" type="ORF">MM415A00136_0015</name>
    <name evidence="1" type="ORF">MM415B00397_0030</name>
</gene>
<organism evidence="2">
    <name type="scientific">viral metagenome</name>
    <dbReference type="NCBI Taxonomy" id="1070528"/>
    <lineage>
        <taxon>unclassified sequences</taxon>
        <taxon>metagenomes</taxon>
        <taxon>organismal metagenomes</taxon>
    </lineage>
</organism>
<reference evidence="2" key="1">
    <citation type="submission" date="2020-03" db="EMBL/GenBank/DDBJ databases">
        <title>The deep terrestrial virosphere.</title>
        <authorList>
            <person name="Holmfeldt K."/>
            <person name="Nilsson E."/>
            <person name="Simone D."/>
            <person name="Lopez-Fernandez M."/>
            <person name="Wu X."/>
            <person name="de Brujin I."/>
            <person name="Lundin D."/>
            <person name="Andersson A."/>
            <person name="Bertilsson S."/>
            <person name="Dopson M."/>
        </authorList>
    </citation>
    <scope>NUCLEOTIDE SEQUENCE</scope>
    <source>
        <strain evidence="2">MM415A00136</strain>
        <strain evidence="1">MM415B00397</strain>
    </source>
</reference>
<proteinExistence type="predicted"/>